<feature type="coiled-coil region" evidence="8">
    <location>
        <begin position="325"/>
        <end position="366"/>
    </location>
</feature>
<reference evidence="10 11" key="1">
    <citation type="submission" date="2020-08" db="EMBL/GenBank/DDBJ databases">
        <title>Edaphobacter telluris sp. nov. and Acidobacterium dinghuensis sp. nov., two acidobacteria isolated from forest soil.</title>
        <authorList>
            <person name="Fu J."/>
            <person name="Qiu L."/>
        </authorList>
    </citation>
    <scope>NUCLEOTIDE SEQUENCE [LARGE SCALE GENOMIC DNA]</scope>
    <source>
        <strain evidence="10">4Y35</strain>
    </source>
</reference>
<dbReference type="Pfam" id="PF02321">
    <property type="entry name" value="OEP"/>
    <property type="match status" value="1"/>
</dbReference>
<evidence type="ECO:0000256" key="2">
    <source>
        <dbReference type="ARBA" id="ARBA00007613"/>
    </source>
</evidence>
<keyword evidence="11" id="KW-1185">Reference proteome</keyword>
<dbReference type="GO" id="GO:1990281">
    <property type="term" value="C:efflux pump complex"/>
    <property type="evidence" value="ECO:0007669"/>
    <property type="project" value="TreeGrafter"/>
</dbReference>
<evidence type="ECO:0000256" key="9">
    <source>
        <dbReference type="SAM" id="SignalP"/>
    </source>
</evidence>
<dbReference type="KEGG" id="adin:H7849_03170"/>
<evidence type="ECO:0000256" key="5">
    <source>
        <dbReference type="ARBA" id="ARBA00022692"/>
    </source>
</evidence>
<dbReference type="RefSeq" id="WP_186744076.1">
    <property type="nucleotide sequence ID" value="NZ_CP060394.1"/>
</dbReference>
<dbReference type="AlphaFoldDB" id="A0A7G8BKC7"/>
<dbReference type="GO" id="GO:0009279">
    <property type="term" value="C:cell outer membrane"/>
    <property type="evidence" value="ECO:0007669"/>
    <property type="project" value="UniProtKB-SubCell"/>
</dbReference>
<dbReference type="InterPro" id="IPR051906">
    <property type="entry name" value="TolC-like"/>
</dbReference>
<evidence type="ECO:0000256" key="4">
    <source>
        <dbReference type="ARBA" id="ARBA00022452"/>
    </source>
</evidence>
<evidence type="ECO:0000313" key="10">
    <source>
        <dbReference type="EMBL" id="QNI32997.1"/>
    </source>
</evidence>
<keyword evidence="5" id="KW-0812">Transmembrane</keyword>
<evidence type="ECO:0000256" key="8">
    <source>
        <dbReference type="SAM" id="Coils"/>
    </source>
</evidence>
<evidence type="ECO:0000256" key="1">
    <source>
        <dbReference type="ARBA" id="ARBA00004442"/>
    </source>
</evidence>
<proteinExistence type="inferred from homology"/>
<evidence type="ECO:0000256" key="3">
    <source>
        <dbReference type="ARBA" id="ARBA00022448"/>
    </source>
</evidence>
<dbReference type="GO" id="GO:0015288">
    <property type="term" value="F:porin activity"/>
    <property type="evidence" value="ECO:0007669"/>
    <property type="project" value="TreeGrafter"/>
</dbReference>
<feature type="coiled-coil region" evidence="8">
    <location>
        <begin position="136"/>
        <end position="185"/>
    </location>
</feature>
<gene>
    <name evidence="10" type="ORF">H7849_03170</name>
</gene>
<protein>
    <submittedName>
        <fullName evidence="10">TolC family protein</fullName>
    </submittedName>
</protein>
<evidence type="ECO:0000256" key="6">
    <source>
        <dbReference type="ARBA" id="ARBA00023136"/>
    </source>
</evidence>
<dbReference type="Gene3D" id="1.20.1600.10">
    <property type="entry name" value="Outer membrane efflux proteins (OEP)"/>
    <property type="match status" value="1"/>
</dbReference>
<dbReference type="EMBL" id="CP060394">
    <property type="protein sequence ID" value="QNI32997.1"/>
    <property type="molecule type" value="Genomic_DNA"/>
</dbReference>
<organism evidence="10 11">
    <name type="scientific">Alloacidobacterium dinghuense</name>
    <dbReference type="NCBI Taxonomy" id="2763107"/>
    <lineage>
        <taxon>Bacteria</taxon>
        <taxon>Pseudomonadati</taxon>
        <taxon>Acidobacteriota</taxon>
        <taxon>Terriglobia</taxon>
        <taxon>Terriglobales</taxon>
        <taxon>Acidobacteriaceae</taxon>
        <taxon>Alloacidobacterium</taxon>
    </lineage>
</organism>
<keyword evidence="8" id="KW-0175">Coiled coil</keyword>
<accession>A0A7G8BKC7</accession>
<feature type="chain" id="PRO_5028982767" evidence="9">
    <location>
        <begin position="25"/>
        <end position="435"/>
    </location>
</feature>
<dbReference type="PANTHER" id="PTHR30026">
    <property type="entry name" value="OUTER MEMBRANE PROTEIN TOLC"/>
    <property type="match status" value="1"/>
</dbReference>
<dbReference type="InterPro" id="IPR003423">
    <property type="entry name" value="OMP_efflux"/>
</dbReference>
<dbReference type="SUPFAM" id="SSF56954">
    <property type="entry name" value="Outer membrane efflux proteins (OEP)"/>
    <property type="match status" value="1"/>
</dbReference>
<comment type="subcellular location">
    <subcellularLocation>
        <location evidence="1">Cell outer membrane</location>
    </subcellularLocation>
</comment>
<evidence type="ECO:0000313" key="11">
    <source>
        <dbReference type="Proteomes" id="UP000515312"/>
    </source>
</evidence>
<keyword evidence="3" id="KW-0813">Transport</keyword>
<keyword evidence="4" id="KW-1134">Transmembrane beta strand</keyword>
<dbReference type="PROSITE" id="PS51257">
    <property type="entry name" value="PROKAR_LIPOPROTEIN"/>
    <property type="match status" value="1"/>
</dbReference>
<comment type="similarity">
    <text evidence="2">Belongs to the outer membrane factor (OMF) (TC 1.B.17) family.</text>
</comment>
<dbReference type="GO" id="GO:0015562">
    <property type="term" value="F:efflux transmembrane transporter activity"/>
    <property type="evidence" value="ECO:0007669"/>
    <property type="project" value="InterPro"/>
</dbReference>
<keyword evidence="6" id="KW-0472">Membrane</keyword>
<dbReference type="Proteomes" id="UP000515312">
    <property type="component" value="Chromosome"/>
</dbReference>
<keyword evidence="7" id="KW-0998">Cell outer membrane</keyword>
<keyword evidence="9" id="KW-0732">Signal</keyword>
<feature type="signal peptide" evidence="9">
    <location>
        <begin position="1"/>
        <end position="24"/>
    </location>
</feature>
<evidence type="ECO:0000256" key="7">
    <source>
        <dbReference type="ARBA" id="ARBA00023237"/>
    </source>
</evidence>
<sequence length="435" mass="47754">MSRLHGRWMALSALGVLSCLSAGAQVSLYTVVDLALRNSTSVRMAQADLMRAAAGLTESKDAYIPNLNFGSSLGYSYGFPLGEPSVFNVSSQSLLFTFSQPDYIRSARAAVHAAEFSLKDARQAVILDTALDYIRLDRAQQTVAALDQEKQAAEKLVSIEEERVLAGVENRMELTRAKLAAAQIDLRRIHSQNDAEVVREQLSHLTGLPATSFVTSSNSIPAIPQNPTEPAASPVMMQNASVQAAQANAVSKQYVAFGDSQQIYRPQFYAGGNYSLFAKFNNYNEYYQHFQYNNFDIGIQIKVTLFDAAIKARERRSAADAAHAAAQADQARDLASEQIHQLQQSMNELTAQQRVVQLQAELAQEQLDAITTQLSNGSGSPNAPILTPKDEQLARIQERERYEDVLDANYAVLRTELSLLRSTGGIEDWAKSGPK</sequence>
<name>A0A7G8BKC7_9BACT</name>
<dbReference type="PANTHER" id="PTHR30026:SF20">
    <property type="entry name" value="OUTER MEMBRANE PROTEIN TOLC"/>
    <property type="match status" value="1"/>
</dbReference>